<reference evidence="3 4" key="1">
    <citation type="journal article" date="2019" name="Int. J. Syst. Evol. Microbiol.">
        <title>The Global Catalogue of Microorganisms (GCM) 10K type strain sequencing project: providing services to taxonomists for standard genome sequencing and annotation.</title>
        <authorList>
            <consortium name="The Broad Institute Genomics Platform"/>
            <consortium name="The Broad Institute Genome Sequencing Center for Infectious Disease"/>
            <person name="Wu L."/>
            <person name="Ma J."/>
        </authorList>
    </citation>
    <scope>NUCLEOTIDE SEQUENCE [LARGE SCALE GENOMIC DNA]</scope>
    <source>
        <strain evidence="3 4">JCM 16034</strain>
    </source>
</reference>
<feature type="transmembrane region" description="Helical" evidence="2">
    <location>
        <begin position="94"/>
        <end position="113"/>
    </location>
</feature>
<accession>A0ABN3BX51</accession>
<dbReference type="RefSeq" id="WP_344300177.1">
    <property type="nucleotide sequence ID" value="NZ_BAAAQW010000006.1"/>
</dbReference>
<evidence type="ECO:0000313" key="3">
    <source>
        <dbReference type="EMBL" id="GAA2201511.1"/>
    </source>
</evidence>
<feature type="transmembrane region" description="Helical" evidence="2">
    <location>
        <begin position="175"/>
        <end position="196"/>
    </location>
</feature>
<protein>
    <recommendedName>
        <fullName evidence="5">DUF308 domain-containing protein</fullName>
    </recommendedName>
</protein>
<keyword evidence="2" id="KW-1133">Transmembrane helix</keyword>
<keyword evidence="2" id="KW-0812">Transmembrane</keyword>
<sequence length="209" mass="20253">MPETPSTPAPGVPADPLPSAGAPGPALWRPIALRAAVALVFGAVTVFWGQPTTAGAALALGAYFVGLAVAQAWQLRGEGRSAEPEARPSGTQRTVASAAYGLAAAAAIALGAAPEPVVLAAGGAAALVLTGASDLFRGIAGRGRSPLARDEVITGVVHLGAGAILPFFAGLGAHALLGVSGGGAIITGVLLAIAGLSLRHDSSPRGVVA</sequence>
<feature type="transmembrane region" description="Helical" evidence="2">
    <location>
        <begin position="119"/>
        <end position="140"/>
    </location>
</feature>
<dbReference type="EMBL" id="BAAAQW010000006">
    <property type="protein sequence ID" value="GAA2201511.1"/>
    <property type="molecule type" value="Genomic_DNA"/>
</dbReference>
<dbReference type="Proteomes" id="UP001500432">
    <property type="component" value="Unassembled WGS sequence"/>
</dbReference>
<keyword evidence="4" id="KW-1185">Reference proteome</keyword>
<comment type="caution">
    <text evidence="3">The sequence shown here is derived from an EMBL/GenBank/DDBJ whole genome shotgun (WGS) entry which is preliminary data.</text>
</comment>
<feature type="transmembrane region" description="Helical" evidence="2">
    <location>
        <begin position="152"/>
        <end position="169"/>
    </location>
</feature>
<feature type="compositionally biased region" description="Pro residues" evidence="1">
    <location>
        <begin position="1"/>
        <end position="16"/>
    </location>
</feature>
<gene>
    <name evidence="3" type="ORF">GCM10009849_26280</name>
</gene>
<keyword evidence="2" id="KW-0472">Membrane</keyword>
<evidence type="ECO:0000313" key="4">
    <source>
        <dbReference type="Proteomes" id="UP001500432"/>
    </source>
</evidence>
<proteinExistence type="predicted"/>
<evidence type="ECO:0008006" key="5">
    <source>
        <dbReference type="Google" id="ProtNLM"/>
    </source>
</evidence>
<organism evidence="3 4">
    <name type="scientific">Sinomonas flava</name>
    <dbReference type="NCBI Taxonomy" id="496857"/>
    <lineage>
        <taxon>Bacteria</taxon>
        <taxon>Bacillati</taxon>
        <taxon>Actinomycetota</taxon>
        <taxon>Actinomycetes</taxon>
        <taxon>Micrococcales</taxon>
        <taxon>Micrococcaceae</taxon>
        <taxon>Sinomonas</taxon>
    </lineage>
</organism>
<evidence type="ECO:0000256" key="1">
    <source>
        <dbReference type="SAM" id="MobiDB-lite"/>
    </source>
</evidence>
<feature type="transmembrane region" description="Helical" evidence="2">
    <location>
        <begin position="54"/>
        <end position="73"/>
    </location>
</feature>
<name>A0ABN3BX51_9MICC</name>
<evidence type="ECO:0000256" key="2">
    <source>
        <dbReference type="SAM" id="Phobius"/>
    </source>
</evidence>
<feature type="region of interest" description="Disordered" evidence="1">
    <location>
        <begin position="1"/>
        <end position="20"/>
    </location>
</feature>